<evidence type="ECO:0008006" key="3">
    <source>
        <dbReference type="Google" id="ProtNLM"/>
    </source>
</evidence>
<dbReference type="InterPro" id="IPR023393">
    <property type="entry name" value="START-like_dom_sf"/>
</dbReference>
<organism evidence="1 2">
    <name type="scientific">Sphaerisporangium flaviroseum</name>
    <dbReference type="NCBI Taxonomy" id="509199"/>
    <lineage>
        <taxon>Bacteria</taxon>
        <taxon>Bacillati</taxon>
        <taxon>Actinomycetota</taxon>
        <taxon>Actinomycetes</taxon>
        <taxon>Streptosporangiales</taxon>
        <taxon>Streptosporangiaceae</taxon>
        <taxon>Sphaerisporangium</taxon>
    </lineage>
</organism>
<gene>
    <name evidence="1" type="ORF">GCM10022226_45950</name>
</gene>
<comment type="caution">
    <text evidence="1">The sequence shown here is derived from an EMBL/GenBank/DDBJ whole genome shotgun (WGS) entry which is preliminary data.</text>
</comment>
<evidence type="ECO:0000313" key="1">
    <source>
        <dbReference type="EMBL" id="GAA3820365.1"/>
    </source>
</evidence>
<keyword evidence="2" id="KW-1185">Reference proteome</keyword>
<evidence type="ECO:0000313" key="2">
    <source>
        <dbReference type="Proteomes" id="UP001500888"/>
    </source>
</evidence>
<dbReference type="RefSeq" id="WP_344943732.1">
    <property type="nucleotide sequence ID" value="NZ_BAAAZR010000012.1"/>
</dbReference>
<proteinExistence type="predicted"/>
<accession>A0ABP7IK33</accession>
<name>A0ABP7IK33_9ACTN</name>
<reference evidence="2" key="1">
    <citation type="journal article" date="2019" name="Int. J. Syst. Evol. Microbiol.">
        <title>The Global Catalogue of Microorganisms (GCM) 10K type strain sequencing project: providing services to taxonomists for standard genome sequencing and annotation.</title>
        <authorList>
            <consortium name="The Broad Institute Genomics Platform"/>
            <consortium name="The Broad Institute Genome Sequencing Center for Infectious Disease"/>
            <person name="Wu L."/>
            <person name="Ma J."/>
        </authorList>
    </citation>
    <scope>NUCLEOTIDE SEQUENCE [LARGE SCALE GENOMIC DNA]</scope>
    <source>
        <strain evidence="2">JCM 16908</strain>
    </source>
</reference>
<dbReference type="Gene3D" id="3.30.530.20">
    <property type="match status" value="1"/>
</dbReference>
<dbReference type="EMBL" id="BAAAZR010000012">
    <property type="protein sequence ID" value="GAA3820365.1"/>
    <property type="molecule type" value="Genomic_DNA"/>
</dbReference>
<dbReference type="Proteomes" id="UP001500888">
    <property type="component" value="Unassembled WGS sequence"/>
</dbReference>
<protein>
    <recommendedName>
        <fullName evidence="3">Activator of HSP90 ATPase</fullName>
    </recommendedName>
</protein>
<sequence>MPDTTTQTTAVRIERTYQASADVLFDAWTNPEVIRKWWHAGPDWDTADAEIHLGLLHIRYSCRVLLSPIEVDVAHLRFANIARYGCGRTPVTLQPTCRRP</sequence>
<dbReference type="SUPFAM" id="SSF55961">
    <property type="entry name" value="Bet v1-like"/>
    <property type="match status" value="1"/>
</dbReference>